<protein>
    <submittedName>
        <fullName evidence="2">Putative ABC transporter permease protein</fullName>
    </submittedName>
</protein>
<feature type="transmembrane region" description="Helical" evidence="1">
    <location>
        <begin position="243"/>
        <end position="264"/>
    </location>
</feature>
<feature type="transmembrane region" description="Helical" evidence="1">
    <location>
        <begin position="6"/>
        <end position="32"/>
    </location>
</feature>
<sequence length="267" mass="27390">MAAVGASAVSVTSFIGSIGLLVRDVAVLLPGVVTQERGKRMAWTNLGYQLYRVGVRSIGVVGLVTFCIGAILSLQIGPILESYGAGGQLPRVIGIAMFRELGPLIGAIVLTGFAGASIAAELGTMAVAEELRALRSHAIDPVRFLVLPRVVAATVMTVCLAVFSNFMGVVGGAFTAKLSLGIPVYTYVDSTFQAVATVDLVTGLIKAAVFGVIIGALSCHLGMSVRGGALGVGSATTRTVVNSIVGLVCVDLLFTMIFYVLGLGGKL</sequence>
<organism evidence="2 3">
    <name type="scientific">Phycisphaera mikurensis (strain NBRC 102666 / KCTC 22515 / FYK2301M01)</name>
    <dbReference type="NCBI Taxonomy" id="1142394"/>
    <lineage>
        <taxon>Bacteria</taxon>
        <taxon>Pseudomonadati</taxon>
        <taxon>Planctomycetota</taxon>
        <taxon>Phycisphaerae</taxon>
        <taxon>Phycisphaerales</taxon>
        <taxon>Phycisphaeraceae</taxon>
        <taxon>Phycisphaera</taxon>
    </lineage>
</organism>
<proteinExistence type="predicted"/>
<keyword evidence="1" id="KW-0812">Transmembrane</keyword>
<feature type="transmembrane region" description="Helical" evidence="1">
    <location>
        <begin position="144"/>
        <end position="163"/>
    </location>
</feature>
<accession>I0IGG5</accession>
<feature type="transmembrane region" description="Helical" evidence="1">
    <location>
        <begin position="53"/>
        <end position="76"/>
    </location>
</feature>
<feature type="transmembrane region" description="Helical" evidence="1">
    <location>
        <begin position="200"/>
        <end position="223"/>
    </location>
</feature>
<dbReference type="PANTHER" id="PTHR30188:SF4">
    <property type="entry name" value="PROTEIN TRIGALACTOSYLDIACYLGLYCEROL 1, CHLOROPLASTIC"/>
    <property type="match status" value="1"/>
</dbReference>
<keyword evidence="1" id="KW-0472">Membrane</keyword>
<dbReference type="KEGG" id="phm:PSMK_21940"/>
<dbReference type="Proteomes" id="UP000007881">
    <property type="component" value="Chromosome"/>
</dbReference>
<evidence type="ECO:0000313" key="2">
    <source>
        <dbReference type="EMBL" id="BAM04353.1"/>
    </source>
</evidence>
<dbReference type="InterPro" id="IPR030802">
    <property type="entry name" value="Permease_MalE"/>
</dbReference>
<dbReference type="PANTHER" id="PTHR30188">
    <property type="entry name" value="ABC TRANSPORTER PERMEASE PROTEIN-RELATED"/>
    <property type="match status" value="1"/>
</dbReference>
<dbReference type="HOGENOM" id="CLU_045686_1_1_0"/>
<dbReference type="GO" id="GO:0005548">
    <property type="term" value="F:phospholipid transporter activity"/>
    <property type="evidence" value="ECO:0007669"/>
    <property type="project" value="TreeGrafter"/>
</dbReference>
<feature type="transmembrane region" description="Helical" evidence="1">
    <location>
        <begin position="104"/>
        <end position="123"/>
    </location>
</feature>
<keyword evidence="3" id="KW-1185">Reference proteome</keyword>
<dbReference type="GO" id="GO:0043190">
    <property type="term" value="C:ATP-binding cassette (ABC) transporter complex"/>
    <property type="evidence" value="ECO:0007669"/>
    <property type="project" value="InterPro"/>
</dbReference>
<reference evidence="2 3" key="1">
    <citation type="submission" date="2012-02" db="EMBL/GenBank/DDBJ databases">
        <title>Complete genome sequence of Phycisphaera mikurensis NBRC 102666.</title>
        <authorList>
            <person name="Ankai A."/>
            <person name="Hosoyama A."/>
            <person name="Terui Y."/>
            <person name="Sekine M."/>
            <person name="Fukai R."/>
            <person name="Kato Y."/>
            <person name="Nakamura S."/>
            <person name="Yamada-Narita S."/>
            <person name="Kawakoshi A."/>
            <person name="Fukunaga Y."/>
            <person name="Yamazaki S."/>
            <person name="Fujita N."/>
        </authorList>
    </citation>
    <scope>NUCLEOTIDE SEQUENCE [LARGE SCALE GENOMIC DNA]</scope>
    <source>
        <strain evidence="3">NBRC 102666 / KCTC 22515 / FYK2301M01</strain>
    </source>
</reference>
<dbReference type="STRING" id="1142394.PSMK_21940"/>
<gene>
    <name evidence="2" type="ordered locus">PSMK_21940</name>
</gene>
<dbReference type="Pfam" id="PF02405">
    <property type="entry name" value="MlaE"/>
    <property type="match status" value="1"/>
</dbReference>
<name>I0IGG5_PHYMF</name>
<dbReference type="eggNOG" id="COG0767">
    <property type="taxonomic scope" value="Bacteria"/>
</dbReference>
<dbReference type="EMBL" id="AP012338">
    <property type="protein sequence ID" value="BAM04353.1"/>
    <property type="molecule type" value="Genomic_DNA"/>
</dbReference>
<dbReference type="AlphaFoldDB" id="I0IGG5"/>
<evidence type="ECO:0000313" key="3">
    <source>
        <dbReference type="Proteomes" id="UP000007881"/>
    </source>
</evidence>
<keyword evidence="1" id="KW-1133">Transmembrane helix</keyword>
<evidence type="ECO:0000256" key="1">
    <source>
        <dbReference type="SAM" id="Phobius"/>
    </source>
</evidence>